<organism evidence="6 7">
    <name type="scientific">Brachybacterium kimchii</name>
    <dbReference type="NCBI Taxonomy" id="2942909"/>
    <lineage>
        <taxon>Bacteria</taxon>
        <taxon>Bacillati</taxon>
        <taxon>Actinomycetota</taxon>
        <taxon>Actinomycetes</taxon>
        <taxon>Micrococcales</taxon>
        <taxon>Dermabacteraceae</taxon>
        <taxon>Brachybacterium</taxon>
    </lineage>
</organism>
<dbReference type="Pfam" id="PF08242">
    <property type="entry name" value="Methyltransf_12"/>
    <property type="match status" value="1"/>
</dbReference>
<proteinExistence type="predicted"/>
<dbReference type="RefSeq" id="WP_249477822.1">
    <property type="nucleotide sequence ID" value="NZ_CP097218.1"/>
</dbReference>
<evidence type="ECO:0000256" key="4">
    <source>
        <dbReference type="SAM" id="MobiDB-lite"/>
    </source>
</evidence>
<evidence type="ECO:0000313" key="7">
    <source>
        <dbReference type="Proteomes" id="UP001055868"/>
    </source>
</evidence>
<dbReference type="GO" id="GO:0008168">
    <property type="term" value="F:methyltransferase activity"/>
    <property type="evidence" value="ECO:0007669"/>
    <property type="project" value="UniProtKB-KW"/>
</dbReference>
<evidence type="ECO:0000256" key="3">
    <source>
        <dbReference type="ARBA" id="ARBA00022691"/>
    </source>
</evidence>
<reference evidence="6" key="1">
    <citation type="submission" date="2022-05" db="EMBL/GenBank/DDBJ databases">
        <title>Genomic analysis of Brachybacterium sp. CBA3104.</title>
        <authorList>
            <person name="Roh S.W."/>
            <person name="Kim Y.B."/>
            <person name="Kim Y."/>
        </authorList>
    </citation>
    <scope>NUCLEOTIDE SEQUENCE</scope>
    <source>
        <strain evidence="6">CBA3104</strain>
    </source>
</reference>
<evidence type="ECO:0000256" key="2">
    <source>
        <dbReference type="ARBA" id="ARBA00022679"/>
    </source>
</evidence>
<sequence length="245" mass="25950">MPSLPLQPTPPSDSGAGAPSSGPADPTAASDRTPSIGPDENLWHAAVRRDPGHARRYAERWRRIAAEGTDILGEARLIDAMAPRRARILDAGCGTGRLAAHLLPAGHALVGVDLDPELIAVAREDHPQARWEVQNLAELDLREAGGDRATPSDAGERLVFDLEVSAGNVLAFLSAAERRPALERLAAHLAPEGRLVAGFGAGRGYAFEDFAADAEAAGLVLQQRFSSWDLRPASDDFLVAILARA</sequence>
<dbReference type="CDD" id="cd02440">
    <property type="entry name" value="AdoMet_MTases"/>
    <property type="match status" value="1"/>
</dbReference>
<dbReference type="EMBL" id="CP097218">
    <property type="protein sequence ID" value="UQN28697.1"/>
    <property type="molecule type" value="Genomic_DNA"/>
</dbReference>
<dbReference type="InterPro" id="IPR013217">
    <property type="entry name" value="Methyltransf_12"/>
</dbReference>
<name>A0ABY4N2C3_9MICO</name>
<dbReference type="Gene3D" id="3.40.50.150">
    <property type="entry name" value="Vaccinia Virus protein VP39"/>
    <property type="match status" value="1"/>
</dbReference>
<keyword evidence="7" id="KW-1185">Reference proteome</keyword>
<feature type="compositionally biased region" description="Pro residues" evidence="4">
    <location>
        <begin position="1"/>
        <end position="11"/>
    </location>
</feature>
<dbReference type="SUPFAM" id="SSF53335">
    <property type="entry name" value="S-adenosyl-L-methionine-dependent methyltransferases"/>
    <property type="match status" value="1"/>
</dbReference>
<dbReference type="PANTHER" id="PTHR43464:SF19">
    <property type="entry name" value="UBIQUINONE BIOSYNTHESIS O-METHYLTRANSFERASE, MITOCHONDRIAL"/>
    <property type="match status" value="1"/>
</dbReference>
<evidence type="ECO:0000313" key="6">
    <source>
        <dbReference type="EMBL" id="UQN28697.1"/>
    </source>
</evidence>
<dbReference type="PANTHER" id="PTHR43464">
    <property type="entry name" value="METHYLTRANSFERASE"/>
    <property type="match status" value="1"/>
</dbReference>
<protein>
    <submittedName>
        <fullName evidence="6">Class I SAM-dependent methyltransferase</fullName>
    </submittedName>
</protein>
<dbReference type="Proteomes" id="UP001055868">
    <property type="component" value="Chromosome"/>
</dbReference>
<gene>
    <name evidence="6" type="ORF">M4486_13805</name>
</gene>
<dbReference type="GO" id="GO:0032259">
    <property type="term" value="P:methylation"/>
    <property type="evidence" value="ECO:0007669"/>
    <property type="project" value="UniProtKB-KW"/>
</dbReference>
<keyword evidence="3" id="KW-0949">S-adenosyl-L-methionine</keyword>
<feature type="region of interest" description="Disordered" evidence="4">
    <location>
        <begin position="1"/>
        <end position="41"/>
    </location>
</feature>
<evidence type="ECO:0000256" key="1">
    <source>
        <dbReference type="ARBA" id="ARBA00022603"/>
    </source>
</evidence>
<keyword evidence="2" id="KW-0808">Transferase</keyword>
<evidence type="ECO:0000259" key="5">
    <source>
        <dbReference type="Pfam" id="PF08242"/>
    </source>
</evidence>
<dbReference type="InterPro" id="IPR029063">
    <property type="entry name" value="SAM-dependent_MTases_sf"/>
</dbReference>
<feature type="compositionally biased region" description="Low complexity" evidence="4">
    <location>
        <begin position="12"/>
        <end position="31"/>
    </location>
</feature>
<accession>A0ABY4N2C3</accession>
<feature type="domain" description="Methyltransferase type 12" evidence="5">
    <location>
        <begin position="89"/>
        <end position="195"/>
    </location>
</feature>
<keyword evidence="1 6" id="KW-0489">Methyltransferase</keyword>